<dbReference type="PIRSF" id="PIRSF006135">
    <property type="entry name" value="CobU"/>
    <property type="match status" value="1"/>
</dbReference>
<dbReference type="SUPFAM" id="SSF52540">
    <property type="entry name" value="P-loop containing nucleoside triphosphate hydrolases"/>
    <property type="match status" value="1"/>
</dbReference>
<gene>
    <name evidence="17" type="ORF">SAMN02745723_10422</name>
</gene>
<protein>
    <recommendedName>
        <fullName evidence="14">Bifunctional adenosylcobalamin biosynthesis protein</fullName>
        <ecNumber evidence="14">2.7.1.156</ecNumber>
        <ecNumber evidence="14">2.7.7.62</ecNumber>
    </recommendedName>
</protein>
<evidence type="ECO:0000313" key="17">
    <source>
        <dbReference type="EMBL" id="SFC75013.1"/>
    </source>
</evidence>
<dbReference type="InterPro" id="IPR027417">
    <property type="entry name" value="P-loop_NTPase"/>
</dbReference>
<comment type="catalytic activity">
    <reaction evidence="1 14">
        <text>adenosylcob(III)inamide + ATP = adenosylcob(III)inamide phosphate + ADP + H(+)</text>
        <dbReference type="Rhea" id="RHEA:15769"/>
        <dbReference type="ChEBI" id="CHEBI:2480"/>
        <dbReference type="ChEBI" id="CHEBI:15378"/>
        <dbReference type="ChEBI" id="CHEBI:30616"/>
        <dbReference type="ChEBI" id="CHEBI:58502"/>
        <dbReference type="ChEBI" id="CHEBI:456216"/>
        <dbReference type="EC" id="2.7.1.156"/>
    </reaction>
</comment>
<keyword evidence="11 14" id="KW-0418">Kinase</keyword>
<evidence type="ECO:0000256" key="15">
    <source>
        <dbReference type="PIRSR" id="PIRSR006135-1"/>
    </source>
</evidence>
<comment type="function">
    <text evidence="4 14">Catalyzes ATP-dependent phosphorylation of adenosylcobinamide and addition of GMP to adenosylcobinamide phosphate.</text>
</comment>
<comment type="pathway">
    <text evidence="5 14">Cofactor biosynthesis; adenosylcobalamin biosynthesis; adenosylcobalamin from cob(II)yrinate a,c-diamide: step 6/7.</text>
</comment>
<dbReference type="InterPro" id="IPR003203">
    <property type="entry name" value="CobU/CobP"/>
</dbReference>
<keyword evidence="12 14" id="KW-0067">ATP-binding</keyword>
<evidence type="ECO:0000256" key="7">
    <source>
        <dbReference type="ARBA" id="ARBA00007490"/>
    </source>
</evidence>
<comment type="similarity">
    <text evidence="7 14">Belongs to the CobU/CobP family.</text>
</comment>
<evidence type="ECO:0000256" key="9">
    <source>
        <dbReference type="ARBA" id="ARBA00022679"/>
    </source>
</evidence>
<feature type="binding site" evidence="16">
    <location>
        <begin position="35"/>
        <end position="37"/>
    </location>
    <ligand>
        <name>GTP</name>
        <dbReference type="ChEBI" id="CHEBI:37565"/>
    </ligand>
</feature>
<evidence type="ECO:0000256" key="12">
    <source>
        <dbReference type="ARBA" id="ARBA00022840"/>
    </source>
</evidence>
<feature type="binding site" evidence="16">
    <location>
        <begin position="6"/>
        <end position="13"/>
    </location>
    <ligand>
        <name>GTP</name>
        <dbReference type="ChEBI" id="CHEBI:37565"/>
    </ligand>
</feature>
<evidence type="ECO:0000256" key="4">
    <source>
        <dbReference type="ARBA" id="ARBA00003889"/>
    </source>
</evidence>
<keyword evidence="9 14" id="KW-0808">Transferase</keyword>
<evidence type="ECO:0000256" key="8">
    <source>
        <dbReference type="ARBA" id="ARBA00022573"/>
    </source>
</evidence>
<reference evidence="17 18" key="1">
    <citation type="submission" date="2016-10" db="EMBL/GenBank/DDBJ databases">
        <authorList>
            <person name="Varghese N."/>
            <person name="Submissions S."/>
        </authorList>
    </citation>
    <scope>NUCLEOTIDE SEQUENCE [LARGE SCALE GENOMIC DNA]</scope>
    <source>
        <strain evidence="17 18">DSM 5563</strain>
    </source>
</reference>
<dbReference type="GO" id="GO:0009236">
    <property type="term" value="P:cobalamin biosynthetic process"/>
    <property type="evidence" value="ECO:0007669"/>
    <property type="project" value="UniProtKB-UniRule"/>
</dbReference>
<evidence type="ECO:0000256" key="6">
    <source>
        <dbReference type="ARBA" id="ARBA00005159"/>
    </source>
</evidence>
<evidence type="ECO:0000256" key="1">
    <source>
        <dbReference type="ARBA" id="ARBA00000312"/>
    </source>
</evidence>
<dbReference type="GO" id="GO:0005525">
    <property type="term" value="F:GTP binding"/>
    <property type="evidence" value="ECO:0007669"/>
    <property type="project" value="UniProtKB-UniRule"/>
</dbReference>
<evidence type="ECO:0000313" key="18">
    <source>
        <dbReference type="Proteomes" id="UP000226420"/>
    </source>
</evidence>
<evidence type="ECO:0000256" key="5">
    <source>
        <dbReference type="ARBA" id="ARBA00004692"/>
    </source>
</evidence>
<evidence type="ECO:0000256" key="14">
    <source>
        <dbReference type="PIRNR" id="PIRNR006135"/>
    </source>
</evidence>
<dbReference type="EC" id="2.7.1.156" evidence="14"/>
<feature type="binding site" evidence="16">
    <location>
        <position position="85"/>
    </location>
    <ligand>
        <name>GTP</name>
        <dbReference type="ChEBI" id="CHEBI:37565"/>
    </ligand>
</feature>
<dbReference type="EMBL" id="FOLW01000004">
    <property type="protein sequence ID" value="SFC75013.1"/>
    <property type="molecule type" value="Genomic_DNA"/>
</dbReference>
<dbReference type="CDD" id="cd00544">
    <property type="entry name" value="CobU"/>
    <property type="match status" value="1"/>
</dbReference>
<dbReference type="FunFam" id="3.40.50.300:FF:000632">
    <property type="entry name" value="Bifunctional adenosylcobalamin biosynthesis protein"/>
    <property type="match status" value="1"/>
</dbReference>
<dbReference type="GO" id="GO:0005524">
    <property type="term" value="F:ATP binding"/>
    <property type="evidence" value="ECO:0007669"/>
    <property type="project" value="UniProtKB-UniRule"/>
</dbReference>
<proteinExistence type="inferred from homology"/>
<evidence type="ECO:0000256" key="10">
    <source>
        <dbReference type="ARBA" id="ARBA00022741"/>
    </source>
</evidence>
<dbReference type="GO" id="GO:0008820">
    <property type="term" value="F:cobinamide phosphate guanylyltransferase activity"/>
    <property type="evidence" value="ECO:0007669"/>
    <property type="project" value="UniProtKB-UniRule"/>
</dbReference>
<evidence type="ECO:0000256" key="3">
    <source>
        <dbReference type="ARBA" id="ARBA00001522"/>
    </source>
</evidence>
<dbReference type="RefSeq" id="WP_074822096.1">
    <property type="nucleotide sequence ID" value="NZ_FOLW01000004.1"/>
</dbReference>
<dbReference type="NCBIfam" id="NF004469">
    <property type="entry name" value="PRK05800.1"/>
    <property type="match status" value="1"/>
</dbReference>
<dbReference type="PANTHER" id="PTHR34848">
    <property type="match status" value="1"/>
</dbReference>
<sequence>MILITGGARSGKSRLAEKMANERALSYGGNVLYIATSLATDEEMSQRIAIHQQTRPTHWRTHEGYRQLGNEIRQQSEYFPVIVLECITTMLTNLIFERAGNQDPEMLDYDDIERWLTPQVDDLLKACSESRSDIIIVTNELGCGIVPEYTLARRFLDIAGRVNQQLAQQADEVHFVVSGIDMKIKG</sequence>
<comment type="catalytic activity">
    <reaction evidence="3">
        <text>adenosylcob(III)inamide + GTP = adenosylcob(III)inamide phosphate + GDP + H(+)</text>
        <dbReference type="Rhea" id="RHEA:15765"/>
        <dbReference type="ChEBI" id="CHEBI:2480"/>
        <dbReference type="ChEBI" id="CHEBI:15378"/>
        <dbReference type="ChEBI" id="CHEBI:37565"/>
        <dbReference type="ChEBI" id="CHEBI:58189"/>
        <dbReference type="ChEBI" id="CHEBI:58502"/>
        <dbReference type="EC" id="2.7.1.156"/>
    </reaction>
</comment>
<keyword evidence="13 14" id="KW-0342">GTP-binding</keyword>
<feature type="active site" description="GMP-histidine intermediate" evidence="15">
    <location>
        <position position="51"/>
    </location>
</feature>
<comment type="catalytic activity">
    <reaction evidence="2 14">
        <text>adenosylcob(III)inamide phosphate + GTP + H(+) = adenosylcob(III)inamide-GDP + diphosphate</text>
        <dbReference type="Rhea" id="RHEA:22712"/>
        <dbReference type="ChEBI" id="CHEBI:15378"/>
        <dbReference type="ChEBI" id="CHEBI:33019"/>
        <dbReference type="ChEBI" id="CHEBI:37565"/>
        <dbReference type="ChEBI" id="CHEBI:58502"/>
        <dbReference type="ChEBI" id="CHEBI:60487"/>
        <dbReference type="EC" id="2.7.7.62"/>
    </reaction>
</comment>
<dbReference type="Gene3D" id="3.40.50.300">
    <property type="entry name" value="P-loop containing nucleotide triphosphate hydrolases"/>
    <property type="match status" value="1"/>
</dbReference>
<accession>A0AAJ4WA95</accession>
<dbReference type="EC" id="2.7.7.62" evidence="14"/>
<name>A0AAJ4WA95_9GAMM</name>
<dbReference type="Proteomes" id="UP000226420">
    <property type="component" value="Unassembled WGS sequence"/>
</dbReference>
<keyword evidence="8 14" id="KW-0169">Cobalamin biosynthesis</keyword>
<dbReference type="GO" id="GO:0043752">
    <property type="term" value="F:adenosylcobinamide kinase activity"/>
    <property type="evidence" value="ECO:0007669"/>
    <property type="project" value="UniProtKB-EC"/>
</dbReference>
<keyword evidence="17" id="KW-0548">Nucleotidyltransferase</keyword>
<feature type="binding site" evidence="16">
    <location>
        <position position="63"/>
    </location>
    <ligand>
        <name>GTP</name>
        <dbReference type="ChEBI" id="CHEBI:37565"/>
    </ligand>
</feature>
<dbReference type="Pfam" id="PF02283">
    <property type="entry name" value="CobU"/>
    <property type="match status" value="1"/>
</dbReference>
<dbReference type="AlphaFoldDB" id="A0AAJ4WA95"/>
<comment type="caution">
    <text evidence="17">The sequence shown here is derived from an EMBL/GenBank/DDBJ whole genome shotgun (WGS) entry which is preliminary data.</text>
</comment>
<keyword evidence="10 14" id="KW-0547">Nucleotide-binding</keyword>
<evidence type="ECO:0000256" key="13">
    <source>
        <dbReference type="ARBA" id="ARBA00023134"/>
    </source>
</evidence>
<dbReference type="PANTHER" id="PTHR34848:SF1">
    <property type="entry name" value="BIFUNCTIONAL ADENOSYLCOBALAMIN BIOSYNTHESIS PROTEIN COBU"/>
    <property type="match status" value="1"/>
</dbReference>
<evidence type="ECO:0000256" key="11">
    <source>
        <dbReference type="ARBA" id="ARBA00022777"/>
    </source>
</evidence>
<comment type="pathway">
    <text evidence="6 14">Cofactor biosynthesis; adenosylcobalamin biosynthesis; adenosylcobalamin from cob(II)yrinate a,c-diamide: step 5/7.</text>
</comment>
<evidence type="ECO:0000256" key="2">
    <source>
        <dbReference type="ARBA" id="ARBA00000711"/>
    </source>
</evidence>
<evidence type="ECO:0000256" key="16">
    <source>
        <dbReference type="PIRSR" id="PIRSR006135-2"/>
    </source>
</evidence>
<organism evidence="17 18">
    <name type="scientific">Pragia fontium DSM 5563 = ATCC 49100</name>
    <dbReference type="NCBI Taxonomy" id="1122977"/>
    <lineage>
        <taxon>Bacteria</taxon>
        <taxon>Pseudomonadati</taxon>
        <taxon>Pseudomonadota</taxon>
        <taxon>Gammaproteobacteria</taxon>
        <taxon>Enterobacterales</taxon>
        <taxon>Budviciaceae</taxon>
        <taxon>Pragia</taxon>
    </lineage>
</organism>